<evidence type="ECO:0000313" key="2">
    <source>
        <dbReference type="Proteomes" id="UP000192578"/>
    </source>
</evidence>
<organism evidence="1 2">
    <name type="scientific">Hypsibius exemplaris</name>
    <name type="common">Freshwater tardigrade</name>
    <dbReference type="NCBI Taxonomy" id="2072580"/>
    <lineage>
        <taxon>Eukaryota</taxon>
        <taxon>Metazoa</taxon>
        <taxon>Ecdysozoa</taxon>
        <taxon>Tardigrada</taxon>
        <taxon>Eutardigrada</taxon>
        <taxon>Parachela</taxon>
        <taxon>Hypsibioidea</taxon>
        <taxon>Hypsibiidae</taxon>
        <taxon>Hypsibius</taxon>
    </lineage>
</organism>
<protein>
    <submittedName>
        <fullName evidence="1">Uncharacterized protein</fullName>
    </submittedName>
</protein>
<dbReference type="Proteomes" id="UP000192578">
    <property type="component" value="Unassembled WGS sequence"/>
</dbReference>
<sequence length="75" mass="8388">MEALATVAELAKVATWVTVKTAPDSEGQHCEEHSLSLMCNKNKGEGEQGYAYSREYFFIVRESGIIDIFALFRKA</sequence>
<proteinExistence type="predicted"/>
<reference evidence="2" key="1">
    <citation type="submission" date="2017-01" db="EMBL/GenBank/DDBJ databases">
        <title>Comparative genomics of anhydrobiosis in the tardigrade Hypsibius dujardini.</title>
        <authorList>
            <person name="Yoshida Y."/>
            <person name="Koutsovoulos G."/>
            <person name="Laetsch D."/>
            <person name="Stevens L."/>
            <person name="Kumar S."/>
            <person name="Horikawa D."/>
            <person name="Ishino K."/>
            <person name="Komine S."/>
            <person name="Tomita M."/>
            <person name="Blaxter M."/>
            <person name="Arakawa K."/>
        </authorList>
    </citation>
    <scope>NUCLEOTIDE SEQUENCE [LARGE SCALE GENOMIC DNA]</scope>
    <source>
        <strain evidence="2">Z151</strain>
    </source>
</reference>
<dbReference type="AlphaFoldDB" id="A0A9X6RMF9"/>
<evidence type="ECO:0000313" key="1">
    <source>
        <dbReference type="EMBL" id="OWA52985.1"/>
    </source>
</evidence>
<dbReference type="EMBL" id="MTYJ01000296">
    <property type="protein sequence ID" value="OWA52985.1"/>
    <property type="molecule type" value="Genomic_DNA"/>
</dbReference>
<gene>
    <name evidence="1" type="ORF">BV898_17423</name>
</gene>
<accession>A0A9X6RMF9</accession>
<keyword evidence="2" id="KW-1185">Reference proteome</keyword>
<name>A0A9X6RMF9_HYPEX</name>
<comment type="caution">
    <text evidence="1">The sequence shown here is derived from an EMBL/GenBank/DDBJ whole genome shotgun (WGS) entry which is preliminary data.</text>
</comment>